<comment type="subcellular location">
    <subcellularLocation>
        <location evidence="1">Membrane</location>
        <topology evidence="1">Single-pass membrane protein</topology>
    </subcellularLocation>
</comment>
<reference evidence="7 8" key="1">
    <citation type="submission" date="2014-09" db="EMBL/GenBank/DDBJ databases">
        <authorList>
            <person name="Magalhaes I.L.F."/>
            <person name="Oliveira U."/>
            <person name="Santos F.R."/>
            <person name="Vidigal T.H.D.A."/>
            <person name="Brescovit A.D."/>
            <person name="Santos A.J."/>
        </authorList>
    </citation>
    <scope>NUCLEOTIDE SEQUENCE [LARGE SCALE GENOMIC DNA]</scope>
</reference>
<keyword evidence="8" id="KW-1185">Reference proteome</keyword>
<keyword evidence="2 6" id="KW-0812">Transmembrane</keyword>
<sequence length="201" mass="21387">MSDSSTATSSTASPENPDYSVFQNFSKGAIAGIVIGIVVAITLLALLLWFVIRRIRRRQRSTPLGSIERRARERAIAVARGNQSASTSEGGRMLTEEELALGHLKSSSSASRNAVARDLEFATGRNLSAGQAYAVGLDGRPTSAYTAQTASMMHGDPAAAQTEEFRDGEPWPPASLGGKNKRSARRQTQDQPPGQGACAHM</sequence>
<dbReference type="OrthoDB" id="10387290at2759"/>
<evidence type="ECO:0000256" key="2">
    <source>
        <dbReference type="ARBA" id="ARBA00022692"/>
    </source>
</evidence>
<accession>A0A0P1BQH4</accession>
<evidence type="ECO:0000313" key="7">
    <source>
        <dbReference type="EMBL" id="CEH18032.1"/>
    </source>
</evidence>
<evidence type="ECO:0000256" key="3">
    <source>
        <dbReference type="ARBA" id="ARBA00022989"/>
    </source>
</evidence>
<evidence type="ECO:0000256" key="4">
    <source>
        <dbReference type="ARBA" id="ARBA00023136"/>
    </source>
</evidence>
<dbReference type="InterPro" id="IPR051694">
    <property type="entry name" value="Immunoregulatory_rcpt-like"/>
</dbReference>
<protein>
    <submittedName>
        <fullName evidence="7">CTX-RELATED TYPE I TRANSMEMBRANE PROTEIN</fullName>
    </submittedName>
</protein>
<evidence type="ECO:0000256" key="1">
    <source>
        <dbReference type="ARBA" id="ARBA00004167"/>
    </source>
</evidence>
<keyword evidence="4 6" id="KW-0472">Membrane</keyword>
<feature type="region of interest" description="Disordered" evidence="5">
    <location>
        <begin position="154"/>
        <end position="201"/>
    </location>
</feature>
<proteinExistence type="predicted"/>
<name>A0A0P1BQH4_9BASI</name>
<dbReference type="EMBL" id="CCYA01000269">
    <property type="protein sequence ID" value="CEH18032.1"/>
    <property type="molecule type" value="Genomic_DNA"/>
</dbReference>
<dbReference type="GO" id="GO:0071944">
    <property type="term" value="C:cell periphery"/>
    <property type="evidence" value="ECO:0007669"/>
    <property type="project" value="UniProtKB-ARBA"/>
</dbReference>
<dbReference type="PANTHER" id="PTHR15549">
    <property type="entry name" value="PAIRED IMMUNOGLOBULIN-LIKE TYPE 2 RECEPTOR"/>
    <property type="match status" value="1"/>
</dbReference>
<evidence type="ECO:0000313" key="8">
    <source>
        <dbReference type="Proteomes" id="UP000054845"/>
    </source>
</evidence>
<evidence type="ECO:0000256" key="5">
    <source>
        <dbReference type="SAM" id="MobiDB-lite"/>
    </source>
</evidence>
<evidence type="ECO:0000256" key="6">
    <source>
        <dbReference type="SAM" id="Phobius"/>
    </source>
</evidence>
<organism evidence="7 8">
    <name type="scientific">Ceraceosorus bombacis</name>
    <dbReference type="NCBI Taxonomy" id="401625"/>
    <lineage>
        <taxon>Eukaryota</taxon>
        <taxon>Fungi</taxon>
        <taxon>Dikarya</taxon>
        <taxon>Basidiomycota</taxon>
        <taxon>Ustilaginomycotina</taxon>
        <taxon>Exobasidiomycetes</taxon>
        <taxon>Ceraceosorales</taxon>
        <taxon>Ceraceosoraceae</taxon>
        <taxon>Ceraceosorus</taxon>
    </lineage>
</organism>
<dbReference type="Proteomes" id="UP000054845">
    <property type="component" value="Unassembled WGS sequence"/>
</dbReference>
<feature type="transmembrane region" description="Helical" evidence="6">
    <location>
        <begin position="29"/>
        <end position="52"/>
    </location>
</feature>
<dbReference type="PANTHER" id="PTHR15549:SF26">
    <property type="entry name" value="AXIAL BUDDING PATTERN PROTEIN 2-RELATED"/>
    <property type="match status" value="1"/>
</dbReference>
<keyword evidence="3 6" id="KW-1133">Transmembrane helix</keyword>
<dbReference type="GO" id="GO:0016020">
    <property type="term" value="C:membrane"/>
    <property type="evidence" value="ECO:0007669"/>
    <property type="project" value="UniProtKB-SubCell"/>
</dbReference>
<dbReference type="AlphaFoldDB" id="A0A0P1BQH4"/>